<dbReference type="InterPro" id="IPR045851">
    <property type="entry name" value="AMP-bd_C_sf"/>
</dbReference>
<evidence type="ECO:0000256" key="3">
    <source>
        <dbReference type="ARBA" id="ARBA00022741"/>
    </source>
</evidence>
<keyword evidence="3" id="KW-0547">Nucleotide-binding</keyword>
<dbReference type="PANTHER" id="PTHR45398:SF1">
    <property type="entry name" value="ENZYME, PUTATIVE (JCVI)-RELATED"/>
    <property type="match status" value="1"/>
</dbReference>
<dbReference type="InterPro" id="IPR042099">
    <property type="entry name" value="ANL_N_sf"/>
</dbReference>
<evidence type="ECO:0000256" key="5">
    <source>
        <dbReference type="ARBA" id="ARBA00023194"/>
    </source>
</evidence>
<keyword evidence="5" id="KW-0045">Antibiotic biosynthesis</keyword>
<sequence>MMTRIIAALEDVYRTFSDRIAFTNQQMNLTYRELWEQSDALAAWMLEQSPAENERPVVLYGHMEPLLPVCFLACMKAGKAYIPLDSSLPDKRVERIVLSSGAGIVLSPARFPFASLPSGVRLVDSSSGGSMSLDDIIHSHAARKPDPAARMREDGTVYIIYTSGSTGDPKGVPISQKNLLSFEGWMRDAFPFSPEDVVLNQAPFSFDLSVMGVYPAFLAGASLWTADQALIGKPKLMFEAMSRSGLSVWISTPSFAEICLMEPSFSEKLLPRLRMFLFCGEMLPSRTVRKLMERFPGTSIVNTYGPTEATVAVTSIIVDSNLLAVNPQLPVGTCKPDCRIRIWDEEEREVREGEKGEIVICGPSVSYGYFANDEKTSGSFRSINDRDLGITRAYKTGDLGYIQDGMLICCGRIDFQVKLHGYRIELEEIEHRLRELPGVKSGAVVPHWKAEACDYLTAYVVPDEPPVSEVDTVSGWKTLLAERLPAYMIPRKFVLRPALPINGNGKLDRKRLQQEEAL</sequence>
<dbReference type="InterPro" id="IPR025110">
    <property type="entry name" value="AMP-bd_C"/>
</dbReference>
<dbReference type="SUPFAM" id="SSF56801">
    <property type="entry name" value="Acetyl-CoA synthetase-like"/>
    <property type="match status" value="1"/>
</dbReference>
<reference evidence="8 9" key="1">
    <citation type="submission" date="2022-12" db="EMBL/GenBank/DDBJ databases">
        <title>Draft genome sequence of Paenibacillus sp. dW9.</title>
        <authorList>
            <person name="Choi E.-W."/>
            <person name="Kim D.-U."/>
        </authorList>
    </citation>
    <scope>NUCLEOTIDE SEQUENCE [LARGE SCALE GENOMIC DNA]</scope>
    <source>
        <strain evidence="9">dW9</strain>
    </source>
</reference>
<dbReference type="Pfam" id="PF00501">
    <property type="entry name" value="AMP-binding"/>
    <property type="match status" value="1"/>
</dbReference>
<protein>
    <submittedName>
        <fullName evidence="8">D-alanine--poly(Phosphoribitol) ligase subunit DltA</fullName>
        <ecNumber evidence="8">6.1.1.13</ecNumber>
    </submittedName>
</protein>
<name>A0ABT4Q855_9BACL</name>
<dbReference type="GO" id="GO:0016874">
    <property type="term" value="F:ligase activity"/>
    <property type="evidence" value="ECO:0007669"/>
    <property type="project" value="UniProtKB-KW"/>
</dbReference>
<dbReference type="EC" id="6.1.1.13" evidence="8"/>
<dbReference type="InterPro" id="IPR020845">
    <property type="entry name" value="AMP-binding_CS"/>
</dbReference>
<evidence type="ECO:0000313" key="9">
    <source>
        <dbReference type="Proteomes" id="UP001527882"/>
    </source>
</evidence>
<evidence type="ECO:0000313" key="8">
    <source>
        <dbReference type="EMBL" id="MCZ8513050.1"/>
    </source>
</evidence>
<dbReference type="NCBIfam" id="TIGR01733">
    <property type="entry name" value="AA-adenyl-dom"/>
    <property type="match status" value="1"/>
</dbReference>
<accession>A0ABT4Q855</accession>
<dbReference type="Gene3D" id="3.30.300.30">
    <property type="match status" value="1"/>
</dbReference>
<evidence type="ECO:0000256" key="4">
    <source>
        <dbReference type="ARBA" id="ARBA00022840"/>
    </source>
</evidence>
<dbReference type="Proteomes" id="UP001527882">
    <property type="component" value="Unassembled WGS sequence"/>
</dbReference>
<feature type="domain" description="AMP-dependent synthetase/ligase" evidence="6">
    <location>
        <begin position="12"/>
        <end position="370"/>
    </location>
</feature>
<evidence type="ECO:0000256" key="2">
    <source>
        <dbReference type="ARBA" id="ARBA00022598"/>
    </source>
</evidence>
<dbReference type="Pfam" id="PF13193">
    <property type="entry name" value="AMP-binding_C"/>
    <property type="match status" value="1"/>
</dbReference>
<dbReference type="Gene3D" id="3.40.50.12780">
    <property type="entry name" value="N-terminal domain of ligase-like"/>
    <property type="match status" value="1"/>
</dbReference>
<dbReference type="NCBIfam" id="NF003417">
    <property type="entry name" value="PRK04813.1"/>
    <property type="match status" value="1"/>
</dbReference>
<keyword evidence="4" id="KW-0067">ATP-binding</keyword>
<dbReference type="InterPro" id="IPR000873">
    <property type="entry name" value="AMP-dep_synth/lig_dom"/>
</dbReference>
<comment type="caution">
    <text evidence="8">The sequence shown here is derived from an EMBL/GenBank/DDBJ whole genome shotgun (WGS) entry which is preliminary data.</text>
</comment>
<dbReference type="PANTHER" id="PTHR45398">
    <property type="match status" value="1"/>
</dbReference>
<comment type="similarity">
    <text evidence="1">Belongs to the ATP-dependent AMP-binding enzyme family.</text>
</comment>
<dbReference type="PROSITE" id="PS00455">
    <property type="entry name" value="AMP_BINDING"/>
    <property type="match status" value="1"/>
</dbReference>
<dbReference type="EMBL" id="JAQAGZ010000006">
    <property type="protein sequence ID" value="MCZ8513050.1"/>
    <property type="molecule type" value="Genomic_DNA"/>
</dbReference>
<proteinExistence type="inferred from homology"/>
<dbReference type="InterPro" id="IPR010071">
    <property type="entry name" value="AA_adenyl_dom"/>
</dbReference>
<dbReference type="CDD" id="cd05945">
    <property type="entry name" value="DltA"/>
    <property type="match status" value="1"/>
</dbReference>
<evidence type="ECO:0000259" key="6">
    <source>
        <dbReference type="Pfam" id="PF00501"/>
    </source>
</evidence>
<feature type="domain" description="AMP-binding enzyme C-terminal" evidence="7">
    <location>
        <begin position="428"/>
        <end position="506"/>
    </location>
</feature>
<evidence type="ECO:0000259" key="7">
    <source>
        <dbReference type="Pfam" id="PF13193"/>
    </source>
</evidence>
<organism evidence="8 9">
    <name type="scientific">Paenibacillus gyeongsangnamensis</name>
    <dbReference type="NCBI Taxonomy" id="3388067"/>
    <lineage>
        <taxon>Bacteria</taxon>
        <taxon>Bacillati</taxon>
        <taxon>Bacillota</taxon>
        <taxon>Bacilli</taxon>
        <taxon>Bacillales</taxon>
        <taxon>Paenibacillaceae</taxon>
        <taxon>Paenibacillus</taxon>
    </lineage>
</organism>
<keyword evidence="2 8" id="KW-0436">Ligase</keyword>
<evidence type="ECO:0000256" key="1">
    <source>
        <dbReference type="ARBA" id="ARBA00006432"/>
    </source>
</evidence>
<gene>
    <name evidence="8" type="primary">dltA</name>
    <name evidence="8" type="ORF">O9H85_11570</name>
</gene>
<dbReference type="InterPro" id="IPR044507">
    <property type="entry name" value="DltA-like"/>
</dbReference>
<keyword evidence="9" id="KW-1185">Reference proteome</keyword>